<comment type="caution">
    <text evidence="1">The sequence shown here is derived from an EMBL/GenBank/DDBJ whole genome shotgun (WGS) entry which is preliminary data.</text>
</comment>
<sequence>MVPYSLLLSRCEKASSATGLRTYSLVSVFLAPPVTAVIMSQTNTSLLDEVVQWSQETCRQKLKTVLPKLTISS</sequence>
<dbReference type="EMBL" id="VHII01000009">
    <property type="protein sequence ID" value="KAF1385774.1"/>
    <property type="molecule type" value="Genomic_DNA"/>
</dbReference>
<keyword evidence="2" id="KW-1185">Reference proteome</keyword>
<name>A0A6A5F9F2_PERFL</name>
<gene>
    <name evidence="1" type="ORF">PFLUV_G00111270</name>
</gene>
<evidence type="ECO:0000313" key="1">
    <source>
        <dbReference type="EMBL" id="KAF1385774.1"/>
    </source>
</evidence>
<accession>A0A6A5F9F2</accession>
<proteinExistence type="predicted"/>
<reference evidence="1 2" key="1">
    <citation type="submission" date="2019-06" db="EMBL/GenBank/DDBJ databases">
        <title>A chromosome-scale genome assembly of the European perch, Perca fluviatilis.</title>
        <authorList>
            <person name="Roques C."/>
            <person name="Zahm M."/>
            <person name="Cabau C."/>
            <person name="Klopp C."/>
            <person name="Bouchez O."/>
            <person name="Donnadieu C."/>
            <person name="Kuhl H."/>
            <person name="Gislard M."/>
            <person name="Guendouz S."/>
            <person name="Journot L."/>
            <person name="Haffray P."/>
            <person name="Bestin A."/>
            <person name="Morvezen R."/>
            <person name="Feron R."/>
            <person name="Wen M."/>
            <person name="Jouanno E."/>
            <person name="Herpin A."/>
            <person name="Schartl M."/>
            <person name="Postlethwait J."/>
            <person name="Schaerlinger B."/>
            <person name="Chardard D."/>
            <person name="Lecocq T."/>
            <person name="Poncet C."/>
            <person name="Jaffrelo L."/>
            <person name="Lampietro C."/>
            <person name="Guiguen Y."/>
        </authorList>
    </citation>
    <scope>NUCLEOTIDE SEQUENCE [LARGE SCALE GENOMIC DNA]</scope>
    <source>
        <tissue evidence="1">Blood</tissue>
    </source>
</reference>
<evidence type="ECO:0000313" key="2">
    <source>
        <dbReference type="Proteomes" id="UP000465112"/>
    </source>
</evidence>
<organism evidence="1 2">
    <name type="scientific">Perca fluviatilis</name>
    <name type="common">European perch</name>
    <dbReference type="NCBI Taxonomy" id="8168"/>
    <lineage>
        <taxon>Eukaryota</taxon>
        <taxon>Metazoa</taxon>
        <taxon>Chordata</taxon>
        <taxon>Craniata</taxon>
        <taxon>Vertebrata</taxon>
        <taxon>Euteleostomi</taxon>
        <taxon>Actinopterygii</taxon>
        <taxon>Neopterygii</taxon>
        <taxon>Teleostei</taxon>
        <taxon>Neoteleostei</taxon>
        <taxon>Acanthomorphata</taxon>
        <taxon>Eupercaria</taxon>
        <taxon>Perciformes</taxon>
        <taxon>Percoidei</taxon>
        <taxon>Percidae</taxon>
        <taxon>Percinae</taxon>
        <taxon>Perca</taxon>
    </lineage>
</organism>
<protein>
    <submittedName>
        <fullName evidence="1">Uncharacterized protein</fullName>
    </submittedName>
</protein>
<dbReference type="AlphaFoldDB" id="A0A6A5F9F2"/>
<dbReference type="Proteomes" id="UP000465112">
    <property type="component" value="Chromosome 9"/>
</dbReference>